<dbReference type="EMBL" id="AZFY01000121">
    <property type="protein sequence ID" value="KRM04263.1"/>
    <property type="molecule type" value="Genomic_DNA"/>
</dbReference>
<evidence type="ECO:0000259" key="1">
    <source>
        <dbReference type="PROSITE" id="PS50994"/>
    </source>
</evidence>
<dbReference type="AlphaFoldDB" id="X0QBE9"/>
<evidence type="ECO:0000313" key="5">
    <source>
        <dbReference type="Proteomes" id="UP000051966"/>
    </source>
</evidence>
<dbReference type="SUPFAM" id="SSF53098">
    <property type="entry name" value="Ribonuclease H-like"/>
    <property type="match status" value="1"/>
</dbReference>
<dbReference type="EMBL" id="BAKI01000006">
    <property type="protein sequence ID" value="GAF35935.1"/>
    <property type="molecule type" value="Genomic_DNA"/>
</dbReference>
<dbReference type="Gene3D" id="3.30.420.10">
    <property type="entry name" value="Ribonuclease H-like superfamily/Ribonuclease H"/>
    <property type="match status" value="1"/>
</dbReference>
<dbReference type="InterPro" id="IPR036397">
    <property type="entry name" value="RNaseH_sf"/>
</dbReference>
<reference evidence="2" key="1">
    <citation type="journal article" date="2014" name="Genome Announc.">
        <title>Draft Genome Sequences of Two Lactobacillus Strains, L. farraginis JCM 14108T and L. composti JCM 14202T, Isolated from Compost of Distilled Shochu Residue.</title>
        <authorList>
            <person name="Yuki M."/>
            <person name="Oshima K."/>
            <person name="Suda W."/>
            <person name="Kitahara M."/>
            <person name="Kitamura K."/>
            <person name="Iida T."/>
            <person name="Hattori M."/>
            <person name="Ohkuma M."/>
        </authorList>
    </citation>
    <scope>NUCLEOTIDE SEQUENCE [LARGE SCALE GENOMIC DNA]</scope>
    <source>
        <strain evidence="2">JCM 14108</strain>
    </source>
</reference>
<dbReference type="OrthoDB" id="9781005at2"/>
<evidence type="ECO:0000313" key="2">
    <source>
        <dbReference type="EMBL" id="GAF35935.1"/>
    </source>
</evidence>
<gene>
    <name evidence="3" type="ORF">FD41_GL000871</name>
    <name evidence="2" type="ORF">JCM14108_869</name>
</gene>
<keyword evidence="5" id="KW-1185">Reference proteome</keyword>
<proteinExistence type="predicted"/>
<dbReference type="Proteomes" id="UP000019488">
    <property type="component" value="Unassembled WGS sequence"/>
</dbReference>
<dbReference type="InterPro" id="IPR001584">
    <property type="entry name" value="Integrase_cat-core"/>
</dbReference>
<dbReference type="InterPro" id="IPR050900">
    <property type="entry name" value="Transposase_IS3/IS150/IS904"/>
</dbReference>
<dbReference type="InterPro" id="IPR012337">
    <property type="entry name" value="RNaseH-like_sf"/>
</dbReference>
<dbReference type="PROSITE" id="PS50994">
    <property type="entry name" value="INTEGRASE"/>
    <property type="match status" value="1"/>
</dbReference>
<dbReference type="PANTHER" id="PTHR46889:SF7">
    <property type="entry name" value="TRANSPOSASE FOR INSERTION SEQUENCE ELEMENT IS904"/>
    <property type="match status" value="1"/>
</dbReference>
<dbReference type="PANTHER" id="PTHR46889">
    <property type="entry name" value="TRANSPOSASE INSF FOR INSERTION SEQUENCE IS3B-RELATED"/>
    <property type="match status" value="1"/>
</dbReference>
<reference evidence="3 5" key="2">
    <citation type="journal article" date="2015" name="Genome Announc.">
        <title>Expanding the biotechnology potential of lactobacilli through comparative genomics of 213 strains and associated genera.</title>
        <authorList>
            <person name="Sun Z."/>
            <person name="Harris H.M."/>
            <person name="McCann A."/>
            <person name="Guo C."/>
            <person name="Argimon S."/>
            <person name="Zhang W."/>
            <person name="Yang X."/>
            <person name="Jeffery I.B."/>
            <person name="Cooney J.C."/>
            <person name="Kagawa T.F."/>
            <person name="Liu W."/>
            <person name="Song Y."/>
            <person name="Salvetti E."/>
            <person name="Wrobel A."/>
            <person name="Rasinkangas P."/>
            <person name="Parkhill J."/>
            <person name="Rea M.C."/>
            <person name="O'Sullivan O."/>
            <person name="Ritari J."/>
            <person name="Douillard F.P."/>
            <person name="Paul Ross R."/>
            <person name="Yang R."/>
            <person name="Briner A.E."/>
            <person name="Felis G.E."/>
            <person name="de Vos W.M."/>
            <person name="Barrangou R."/>
            <person name="Klaenhammer T.R."/>
            <person name="Caufield P.W."/>
            <person name="Cui Y."/>
            <person name="Zhang H."/>
            <person name="O'Toole P.W."/>
        </authorList>
    </citation>
    <scope>NUCLEOTIDE SEQUENCE [LARGE SCALE GENOMIC DNA]</scope>
    <source>
        <strain evidence="3 5">DSM 18382</strain>
    </source>
</reference>
<comment type="caution">
    <text evidence="2">The sequence shown here is derived from an EMBL/GenBank/DDBJ whole genome shotgun (WGS) entry which is preliminary data.</text>
</comment>
<dbReference type="eggNOG" id="COG2801">
    <property type="taxonomic scope" value="Bacteria"/>
</dbReference>
<organism evidence="2 4">
    <name type="scientific">Lentilactobacillus farraginis DSM 18382 = JCM 14108</name>
    <dbReference type="NCBI Taxonomy" id="1423743"/>
    <lineage>
        <taxon>Bacteria</taxon>
        <taxon>Bacillati</taxon>
        <taxon>Bacillota</taxon>
        <taxon>Bacilli</taxon>
        <taxon>Lactobacillales</taxon>
        <taxon>Lactobacillaceae</taxon>
        <taxon>Lentilactobacillus</taxon>
    </lineage>
</organism>
<dbReference type="Pfam" id="PF00665">
    <property type="entry name" value="rve"/>
    <property type="match status" value="1"/>
</dbReference>
<feature type="domain" description="Integrase catalytic" evidence="1">
    <location>
        <begin position="1"/>
        <end position="62"/>
    </location>
</feature>
<accession>X0QBE9</accession>
<sequence>MSNQAINDQLILHTDQGTQYTSKNYQERLAKLGIQHSFSRKGCPYDNAEIESFHAALKKKLV</sequence>
<dbReference type="PATRIC" id="fig|1423743.5.peg.899"/>
<name>X0QBE9_9LACO</name>
<dbReference type="STRING" id="1423743.FD41_GL000871"/>
<evidence type="ECO:0000313" key="3">
    <source>
        <dbReference type="EMBL" id="KRM04263.1"/>
    </source>
</evidence>
<evidence type="ECO:0000313" key="4">
    <source>
        <dbReference type="Proteomes" id="UP000019488"/>
    </source>
</evidence>
<dbReference type="GO" id="GO:0015074">
    <property type="term" value="P:DNA integration"/>
    <property type="evidence" value="ECO:0007669"/>
    <property type="project" value="InterPro"/>
</dbReference>
<protein>
    <submittedName>
        <fullName evidence="2">Mobile element protein</fullName>
    </submittedName>
</protein>
<dbReference type="Proteomes" id="UP000051966">
    <property type="component" value="Unassembled WGS sequence"/>
</dbReference>
<dbReference type="GO" id="GO:0003676">
    <property type="term" value="F:nucleic acid binding"/>
    <property type="evidence" value="ECO:0007669"/>
    <property type="project" value="InterPro"/>
</dbReference>